<dbReference type="InterPro" id="IPR035896">
    <property type="entry name" value="AN1-like_Znf"/>
</dbReference>
<dbReference type="EMBL" id="CM008047">
    <property type="protein sequence ID" value="PVH65066.1"/>
    <property type="molecule type" value="Genomic_DNA"/>
</dbReference>
<dbReference type="Proteomes" id="UP000243499">
    <property type="component" value="Chromosome 2"/>
</dbReference>
<gene>
    <name evidence="1" type="ORF">PAHAL_2G416300</name>
</gene>
<dbReference type="Gene3D" id="4.10.1110.10">
    <property type="entry name" value="AN1-like Zinc finger"/>
    <property type="match status" value="1"/>
</dbReference>
<reference evidence="1" key="1">
    <citation type="submission" date="2018-04" db="EMBL/GenBank/DDBJ databases">
        <title>WGS assembly of Panicum hallii.</title>
        <authorList>
            <person name="Lovell J."/>
            <person name="Jenkins J."/>
            <person name="Lowry D."/>
            <person name="Mamidi S."/>
            <person name="Sreedasyam A."/>
            <person name="Weng X."/>
            <person name="Barry K."/>
            <person name="Bonette J."/>
            <person name="Campitelli B."/>
            <person name="Daum C."/>
            <person name="Gordon S."/>
            <person name="Gould B."/>
            <person name="Lipzen A."/>
            <person name="Macqueen A."/>
            <person name="Palacio-Mejia J."/>
            <person name="Plott C."/>
            <person name="Shakirov E."/>
            <person name="Shu S."/>
            <person name="Yoshinaga Y."/>
            <person name="Zane M."/>
            <person name="Rokhsar D."/>
            <person name="Grimwood J."/>
            <person name="Schmutz J."/>
            <person name="Juenger T."/>
        </authorList>
    </citation>
    <scope>NUCLEOTIDE SEQUENCE [LARGE SCALE GENOMIC DNA]</scope>
    <source>
        <strain evidence="1">FIL2</strain>
    </source>
</reference>
<dbReference type="Gramene" id="PVH65066">
    <property type="protein sequence ID" value="PVH65066"/>
    <property type="gene ID" value="PAHAL_2G416300"/>
</dbReference>
<proteinExistence type="predicted"/>
<protein>
    <submittedName>
        <fullName evidence="1">Uncharacterized protein</fullName>
    </submittedName>
</protein>
<dbReference type="PANTHER" id="PTHR14677">
    <property type="entry name" value="ARSENITE INDUCUBLE RNA ASSOCIATED PROTEIN AIP-1-RELATED"/>
    <property type="match status" value="1"/>
</dbReference>
<accession>A0A2T8KSD3</accession>
<name>A0A2T8KSD3_9POAL</name>
<organism evidence="1">
    <name type="scientific">Panicum hallii</name>
    <dbReference type="NCBI Taxonomy" id="206008"/>
    <lineage>
        <taxon>Eukaryota</taxon>
        <taxon>Viridiplantae</taxon>
        <taxon>Streptophyta</taxon>
        <taxon>Embryophyta</taxon>
        <taxon>Tracheophyta</taxon>
        <taxon>Spermatophyta</taxon>
        <taxon>Magnoliopsida</taxon>
        <taxon>Liliopsida</taxon>
        <taxon>Poales</taxon>
        <taxon>Poaceae</taxon>
        <taxon>PACMAD clade</taxon>
        <taxon>Panicoideae</taxon>
        <taxon>Panicodae</taxon>
        <taxon>Paniceae</taxon>
        <taxon>Panicinae</taxon>
        <taxon>Panicum</taxon>
        <taxon>Panicum sect. Panicum</taxon>
    </lineage>
</organism>
<dbReference type="SUPFAM" id="SSF118310">
    <property type="entry name" value="AN1-like Zinc finger"/>
    <property type="match status" value="1"/>
</dbReference>
<dbReference type="AlphaFoldDB" id="A0A2T8KSD3"/>
<dbReference type="GO" id="GO:0005737">
    <property type="term" value="C:cytoplasm"/>
    <property type="evidence" value="ECO:0007669"/>
    <property type="project" value="TreeGrafter"/>
</dbReference>
<evidence type="ECO:0000313" key="1">
    <source>
        <dbReference type="EMBL" id="PVH65066.1"/>
    </source>
</evidence>
<dbReference type="PANTHER" id="PTHR14677:SF27">
    <property type="entry name" value="ZINC FINGER AN1 AND C2H2 DOMAIN-CONTAINING STRESS-ASSOCIATED PROTEIN 11"/>
    <property type="match status" value="1"/>
</dbReference>
<sequence length="46" mass="5084">MGTPEFPNLGKHCSVGDCNQIDFLPFTCDRCDHALEDINQATIGQM</sequence>